<organism evidence="1 2">
    <name type="scientific">Lipomyces kononenkoae</name>
    <name type="common">Yeast</name>
    <dbReference type="NCBI Taxonomy" id="34357"/>
    <lineage>
        <taxon>Eukaryota</taxon>
        <taxon>Fungi</taxon>
        <taxon>Dikarya</taxon>
        <taxon>Ascomycota</taxon>
        <taxon>Saccharomycotina</taxon>
        <taxon>Lipomycetes</taxon>
        <taxon>Lipomycetales</taxon>
        <taxon>Lipomycetaceae</taxon>
        <taxon>Lipomyces</taxon>
    </lineage>
</organism>
<evidence type="ECO:0000313" key="1">
    <source>
        <dbReference type="EMBL" id="KAK9238594.1"/>
    </source>
</evidence>
<reference evidence="2" key="1">
    <citation type="journal article" date="2024" name="Front. Bioeng. Biotechnol.">
        <title>Genome-scale model development and genomic sequencing of the oleaginous clade Lipomyces.</title>
        <authorList>
            <person name="Czajka J.J."/>
            <person name="Han Y."/>
            <person name="Kim J."/>
            <person name="Mondo S.J."/>
            <person name="Hofstad B.A."/>
            <person name="Robles A."/>
            <person name="Haridas S."/>
            <person name="Riley R."/>
            <person name="LaButti K."/>
            <person name="Pangilinan J."/>
            <person name="Andreopoulos W."/>
            <person name="Lipzen A."/>
            <person name="Yan J."/>
            <person name="Wang M."/>
            <person name="Ng V."/>
            <person name="Grigoriev I.V."/>
            <person name="Spatafora J.W."/>
            <person name="Magnuson J.K."/>
            <person name="Baker S.E."/>
            <person name="Pomraning K.R."/>
        </authorList>
    </citation>
    <scope>NUCLEOTIDE SEQUENCE [LARGE SCALE GENOMIC DNA]</scope>
    <source>
        <strain evidence="2">CBS 7786</strain>
    </source>
</reference>
<evidence type="ECO:0000313" key="2">
    <source>
        <dbReference type="Proteomes" id="UP001433508"/>
    </source>
</evidence>
<keyword evidence="2" id="KW-1185">Reference proteome</keyword>
<accession>A0ACC3T3S6</accession>
<name>A0ACC3T3S6_LIPKO</name>
<sequence length="381" mass="44357">MMLTLRNHPFLKYWYNRWCSVSLLDEVLSRSPESSVTKFSSLQPVTSSNVLPHTVEHKTSDFDKALYLLQNNPPEQRLDIPLSHFQYRKLEESWSKFKSENNTKEEKRYPSLSYNSLEEIATVVTTQSALHDYIGSVFRKMIESSVSEYLSAYKPRAISRIKDLGSTTMVQWNPDGEDMSSKEPDQSFGYQRDEEKPRLQVAIECGVSENYKALCRDKDLWIHQLGAKVVVLLCLKETPQFRSPRTAFFHIKDPFAEVKNLGRHADNAINLEQGIYGPIDYRKHSWVGEVSELFVEVWRDDGKQPVRKWLIQEGQKCSHLPKTVGLKISDFFPENEWDALKVPDSSVRFRRHLFKELAGAMKLTAEWRFLVFARQSRKAKR</sequence>
<proteinExistence type="predicted"/>
<dbReference type="EMBL" id="MU971354">
    <property type="protein sequence ID" value="KAK9238594.1"/>
    <property type="molecule type" value="Genomic_DNA"/>
</dbReference>
<protein>
    <submittedName>
        <fullName evidence="1">Uncharacterized protein</fullName>
    </submittedName>
</protein>
<dbReference type="Proteomes" id="UP001433508">
    <property type="component" value="Unassembled WGS sequence"/>
</dbReference>
<comment type="caution">
    <text evidence="1">The sequence shown here is derived from an EMBL/GenBank/DDBJ whole genome shotgun (WGS) entry which is preliminary data.</text>
</comment>
<gene>
    <name evidence="1" type="ORF">V1525DRAFT_449528</name>
</gene>